<dbReference type="AlphaFoldDB" id="A0A0F9NPW7"/>
<comment type="caution">
    <text evidence="1">The sequence shown here is derived from an EMBL/GenBank/DDBJ whole genome shotgun (WGS) entry which is preliminary data.</text>
</comment>
<evidence type="ECO:0000313" key="1">
    <source>
        <dbReference type="EMBL" id="KKM90885.1"/>
    </source>
</evidence>
<dbReference type="EMBL" id="LAZR01006613">
    <property type="protein sequence ID" value="KKM90885.1"/>
    <property type="molecule type" value="Genomic_DNA"/>
</dbReference>
<organism evidence="1">
    <name type="scientific">marine sediment metagenome</name>
    <dbReference type="NCBI Taxonomy" id="412755"/>
    <lineage>
        <taxon>unclassified sequences</taxon>
        <taxon>metagenomes</taxon>
        <taxon>ecological metagenomes</taxon>
    </lineage>
</organism>
<accession>A0A0F9NPW7</accession>
<name>A0A0F9NPW7_9ZZZZ</name>
<gene>
    <name evidence="1" type="ORF">LCGC14_1234130</name>
</gene>
<protein>
    <submittedName>
        <fullName evidence="1">Uncharacterized protein</fullName>
    </submittedName>
</protein>
<proteinExistence type="predicted"/>
<sequence length="664" mass="77125">MLVDDLYQYVLDMLSANHESCERISLFQKPSKQFIIGSLADSSKDYSIGSSIGENKVQAKSALRHNSMSIFFLIAKSSNEQITIVSKCSVYFKAFPTFEEQFEHIKSLDRDDVDESVKKDPGFKPYYKKLKCVFNPITVELKDEIFSLDFTDVISEVKDDDDLYRTNNTNPTIKASLEGKEIKNSFDPEWVIDENTYNNILDEIKTSKSKKPFNWKAQIEIERERFIEEIDIITVRFINTTGGKGKGKYEKFLFNCQLEVKLGNLTLIPFKYKFKYEDFYYNETGLLRALNCQAYHDISSNVIKTKPYAKFEQKKKIPRTAFNGIDAKFKDLKSSLDQLDLLSNEMNNQLEKYTHHPYHNSPNHQFNAQFLKETQNFKKILDRFQDGIHILKNNEKARRSFLLMNEVFEESSIYEGWRLFQIVFITMLIPDIVNVGKNREFVDVMHVDTGGGKSEGYFGLVVFLLFWDRLRGKLLGVSAISKFPLRMLSIQQLTRIAKIVVIAEELRKERNIEGEPFTVGYYVGVSEDFPRHAYDKIIEIENNEKRGKKINGVLLEKCPKCNGKVFLIVDKEKRQIIHECESCNRKFYLYFTNSEIYRFIPSIIISTVDKLASIALNRRFKNLFGGKLSLCNKGHGFSSRNDKCDVLIRPKSNCDAETTIWKKC</sequence>
<reference evidence="1" key="1">
    <citation type="journal article" date="2015" name="Nature">
        <title>Complex archaea that bridge the gap between prokaryotes and eukaryotes.</title>
        <authorList>
            <person name="Spang A."/>
            <person name="Saw J.H."/>
            <person name="Jorgensen S.L."/>
            <person name="Zaremba-Niedzwiedzka K."/>
            <person name="Martijn J."/>
            <person name="Lind A.E."/>
            <person name="van Eijk R."/>
            <person name="Schleper C."/>
            <person name="Guy L."/>
            <person name="Ettema T.J."/>
        </authorList>
    </citation>
    <scope>NUCLEOTIDE SEQUENCE</scope>
</reference>